<dbReference type="Proteomes" id="UP000231382">
    <property type="component" value="Unassembled WGS sequence"/>
</dbReference>
<name>A0A2H0W8L2_9BACT</name>
<proteinExistence type="predicted"/>
<evidence type="ECO:0000313" key="1">
    <source>
        <dbReference type="EMBL" id="PIS07688.1"/>
    </source>
</evidence>
<dbReference type="EMBL" id="PEZW01000016">
    <property type="protein sequence ID" value="PIS07688.1"/>
    <property type="molecule type" value="Genomic_DNA"/>
</dbReference>
<reference evidence="2" key="1">
    <citation type="submission" date="2017-09" db="EMBL/GenBank/DDBJ databases">
        <title>Depth-based differentiation of microbial function through sediment-hosted aquifers and enrichment of novel symbionts in the deep terrestrial subsurface.</title>
        <authorList>
            <person name="Probst A.J."/>
            <person name="Ladd B."/>
            <person name="Jarett J.K."/>
            <person name="Geller-Mcgrath D.E."/>
            <person name="Sieber C.M.K."/>
            <person name="Emerson J.B."/>
            <person name="Anantharaman K."/>
            <person name="Thomas B.C."/>
            <person name="Malmstrom R."/>
            <person name="Stieglmeier M."/>
            <person name="Klingl A."/>
            <person name="Woyke T."/>
            <person name="Ryan C.M."/>
            <person name="Banfield J.F."/>
        </authorList>
    </citation>
    <scope>NUCLEOTIDE SEQUENCE [LARGE SCALE GENOMIC DNA]</scope>
</reference>
<evidence type="ECO:0008006" key="3">
    <source>
        <dbReference type="Google" id="ProtNLM"/>
    </source>
</evidence>
<sequence length="340" mass="38392">MSQNKPSQPPNLSHFKKMTTNIGIWQHAKLDQPDPDFGYSIDDNARALLVAYQYAETYGDNSVLVLAKIYFDYIRRAKIKHGYFHNFAASSGLFIDEIGSETSSCRTIWSLGYVVSRAKIDPIISKQAQEILDDLPSIDLLQSPRSKAYAILGYYYLGEEPKVVQLADSLVHLYSQNSDIRWFETDMAYANAILPLSLYLSNKLTRNKVYLEIANESFFFLDELTRKKRITVPISHKGHKISAKTKKIFDQQAIEATDMVLAASAGKTVTESTRFDQIISDWFDWFNGGNIHQIPLIDPDSGACHDGLVPSGLNLNQGAESTVCYLLSYLVKENQNILLR</sequence>
<comment type="caution">
    <text evidence="1">The sequence shown here is derived from an EMBL/GenBank/DDBJ whole genome shotgun (WGS) entry which is preliminary data.</text>
</comment>
<accession>A0A2H0W8L2</accession>
<evidence type="ECO:0000313" key="2">
    <source>
        <dbReference type="Proteomes" id="UP000231382"/>
    </source>
</evidence>
<dbReference type="SUPFAM" id="SSF48208">
    <property type="entry name" value="Six-hairpin glycosidases"/>
    <property type="match status" value="1"/>
</dbReference>
<gene>
    <name evidence="1" type="ORF">COT78_02310</name>
</gene>
<dbReference type="AlphaFoldDB" id="A0A2H0W8L2"/>
<dbReference type="InterPro" id="IPR008928">
    <property type="entry name" value="6-hairpin_glycosidase_sf"/>
</dbReference>
<dbReference type="GO" id="GO:0005975">
    <property type="term" value="P:carbohydrate metabolic process"/>
    <property type="evidence" value="ECO:0007669"/>
    <property type="project" value="InterPro"/>
</dbReference>
<organism evidence="1 2">
    <name type="scientific">Candidatus Berkelbacteria bacterium CG10_big_fil_rev_8_21_14_0_10_43_13</name>
    <dbReference type="NCBI Taxonomy" id="1974514"/>
    <lineage>
        <taxon>Bacteria</taxon>
        <taxon>Candidatus Berkelbacteria</taxon>
    </lineage>
</organism>
<protein>
    <recommendedName>
        <fullName evidence="3">Glycosyltransferase</fullName>
    </recommendedName>
</protein>